<dbReference type="Pfam" id="PF13480">
    <property type="entry name" value="Acetyltransf_6"/>
    <property type="match status" value="1"/>
</dbReference>
<protein>
    <submittedName>
        <fullName evidence="3">FemAB family PEP-CTERM system-associated protein</fullName>
    </submittedName>
</protein>
<proteinExistence type="predicted"/>
<dbReference type="EMBL" id="VBOW01000001">
    <property type="protein sequence ID" value="TMQ61025.1"/>
    <property type="molecule type" value="Genomic_DNA"/>
</dbReference>
<name>A0A538TBJ4_UNCEI</name>
<reference evidence="3 4" key="1">
    <citation type="journal article" date="2019" name="Nat. Microbiol.">
        <title>Mediterranean grassland soil C-N compound turnover is dependent on rainfall and depth, and is mediated by genomically divergent microorganisms.</title>
        <authorList>
            <person name="Diamond S."/>
            <person name="Andeer P.F."/>
            <person name="Li Z."/>
            <person name="Crits-Christoph A."/>
            <person name="Burstein D."/>
            <person name="Anantharaman K."/>
            <person name="Lane K.R."/>
            <person name="Thomas B.C."/>
            <person name="Pan C."/>
            <person name="Northen T.R."/>
            <person name="Banfield J.F."/>
        </authorList>
    </citation>
    <scope>NUCLEOTIDE SEQUENCE [LARGE SCALE GENOMIC DNA]</scope>
    <source>
        <strain evidence="3">WS_6</strain>
    </source>
</reference>
<evidence type="ECO:0000256" key="1">
    <source>
        <dbReference type="SAM" id="MobiDB-lite"/>
    </source>
</evidence>
<dbReference type="Proteomes" id="UP000316852">
    <property type="component" value="Unassembled WGS sequence"/>
</dbReference>
<dbReference type="PANTHER" id="PTHR36174">
    <property type="entry name" value="LIPID II:GLYCINE GLYCYLTRANSFERASE"/>
    <property type="match status" value="1"/>
</dbReference>
<feature type="region of interest" description="Disordered" evidence="1">
    <location>
        <begin position="1"/>
        <end position="53"/>
    </location>
</feature>
<gene>
    <name evidence="3" type="ORF">E6K76_00075</name>
</gene>
<dbReference type="InterPro" id="IPR017469">
    <property type="entry name" value="PEP-CTERM_FemAB-rel"/>
</dbReference>
<dbReference type="InterPro" id="IPR050644">
    <property type="entry name" value="PG_Glycine_Bridge_Synth"/>
</dbReference>
<accession>A0A538TBJ4</accession>
<comment type="caution">
    <text evidence="3">The sequence shown here is derived from an EMBL/GenBank/DDBJ whole genome shotgun (WGS) entry which is preliminary data.</text>
</comment>
<dbReference type="Gene3D" id="3.40.630.30">
    <property type="match status" value="1"/>
</dbReference>
<organism evidence="3 4">
    <name type="scientific">Eiseniibacteriota bacterium</name>
    <dbReference type="NCBI Taxonomy" id="2212470"/>
    <lineage>
        <taxon>Bacteria</taxon>
        <taxon>Candidatus Eiseniibacteriota</taxon>
    </lineage>
</organism>
<evidence type="ECO:0000313" key="4">
    <source>
        <dbReference type="Proteomes" id="UP000316852"/>
    </source>
</evidence>
<dbReference type="NCBIfam" id="TIGR03019">
    <property type="entry name" value="pepcterm_femAB"/>
    <property type="match status" value="1"/>
</dbReference>
<dbReference type="SUPFAM" id="SSF55729">
    <property type="entry name" value="Acyl-CoA N-acyltransferases (Nat)"/>
    <property type="match status" value="2"/>
</dbReference>
<evidence type="ECO:0000313" key="3">
    <source>
        <dbReference type="EMBL" id="TMQ61025.1"/>
    </source>
</evidence>
<dbReference type="AlphaFoldDB" id="A0A538TBJ4"/>
<dbReference type="InterPro" id="IPR038740">
    <property type="entry name" value="BioF2-like_GNAT_dom"/>
</dbReference>
<feature type="domain" description="BioF2-like acetyltransferase" evidence="2">
    <location>
        <begin position="199"/>
        <end position="332"/>
    </location>
</feature>
<sequence length="390" mass="43434">MSGTPKRASTGPGGSSASLSRRGFARAWSERCSTTAMQAEPASEAPEPVRVKPASDVPASCWDDYVRRNPQGTLCHLRAWLDTVGAAYPYESHSLVAERGGVLCGALPLYRAPVFPSGAALISSPAAIYGGIIADDPAAARALLTSAAELADRFRVRYLELRNRTATGNLQVKNLYVTFRKPIARDPERNMRAIPTRPRTAIRRGIRLGLEAELGGEELLREFYRVYSINMRDLGSPPYPPSFFQGLLRAFGNDCRILIVRHKSRAVGGAAAFFFRNEVLPYWGASIRSAARELCVNDFMYWTLLSRAAERGCELFDFGRSKVGTGAYHFKRHWGFEPTPLPYQYHLVTQKNLPDLSPLNPGFSLPILLWKRMPISITRWLGPKLLRFFP</sequence>
<dbReference type="InterPro" id="IPR016181">
    <property type="entry name" value="Acyl_CoA_acyltransferase"/>
</dbReference>
<evidence type="ECO:0000259" key="2">
    <source>
        <dbReference type="Pfam" id="PF13480"/>
    </source>
</evidence>
<dbReference type="PANTHER" id="PTHR36174:SF1">
    <property type="entry name" value="LIPID II:GLYCINE GLYCYLTRANSFERASE"/>
    <property type="match status" value="1"/>
</dbReference>